<dbReference type="PANTHER" id="PTHR48090">
    <property type="entry name" value="UNDECAPRENYL-PHOSPHATE 4-DEOXY-4-FORMAMIDO-L-ARABINOSE TRANSFERASE-RELATED"/>
    <property type="match status" value="1"/>
</dbReference>
<dbReference type="EMBL" id="LQZG01000001">
    <property type="protein sequence ID" value="OAB88850.1"/>
    <property type="molecule type" value="Genomic_DNA"/>
</dbReference>
<protein>
    <recommendedName>
        <fullName evidence="8">Glucosyl-3-phosphoglycerate synthase</fullName>
        <ecNumber evidence="7">2.4.1.266</ecNumber>
    </recommendedName>
</protein>
<comment type="similarity">
    <text evidence="3">Belongs to the glycosyltransferase 2 family.</text>
</comment>
<evidence type="ECO:0000256" key="2">
    <source>
        <dbReference type="ARBA" id="ARBA00001946"/>
    </source>
</evidence>
<proteinExistence type="inferred from homology"/>
<dbReference type="AlphaFoldDB" id="A0A176QGP7"/>
<evidence type="ECO:0000256" key="10">
    <source>
        <dbReference type="ARBA" id="ARBA00048997"/>
    </source>
</evidence>
<keyword evidence="6" id="KW-0460">Magnesium</keyword>
<sequence length="233" mass="24096">MSALAAVVPAKDEAERIGATVAALRALPEVELVVVVDDGSSDDTAAVAADAGALVVRHPTNLGKAAAMTTGAARVAEEETRRGGPPWVLLFADADLEGSAAHLGPLAEPVLAGVADLAVANIPRAASSQGGGRVVRLARGQIETMTGRRVEQPLNGMRAMTREAFGWASPLAAGWGVEAAMLVDVLRAGGRVVEVPVPLTHRATGTDLAGQVHRARQMRDVSRALLERRFRGG</sequence>
<dbReference type="PANTHER" id="PTHR48090:SF10">
    <property type="entry name" value="GLUCOSYL-3-PHOSPHOGLYCERATE SYNTHASE"/>
    <property type="match status" value="1"/>
</dbReference>
<dbReference type="STRING" id="262209.AWH69_03500"/>
<dbReference type="Gene3D" id="3.90.550.10">
    <property type="entry name" value="Spore Coat Polysaccharide Biosynthesis Protein SpsA, Chain A"/>
    <property type="match status" value="1"/>
</dbReference>
<comment type="catalytic activity">
    <reaction evidence="10">
        <text>an NDP-alpha-D-glucose + (2R)-3-phosphoglycerate = (2R)-2-O-(alpha-D-glucopyranosyl)-3-phospho-glycerate + a ribonucleoside 5'-diphosphate + H(+)</text>
        <dbReference type="Rhea" id="RHEA:47244"/>
        <dbReference type="ChEBI" id="CHEBI:15378"/>
        <dbReference type="ChEBI" id="CHEBI:57930"/>
        <dbReference type="ChEBI" id="CHEBI:58272"/>
        <dbReference type="ChEBI" id="CHEBI:62600"/>
        <dbReference type="ChEBI" id="CHEBI:76533"/>
        <dbReference type="EC" id="2.4.1.266"/>
    </reaction>
    <physiologicalReaction direction="left-to-right" evidence="10">
        <dbReference type="Rhea" id="RHEA:47245"/>
    </physiologicalReaction>
</comment>
<feature type="domain" description="Glycosyltransferase 2-like" evidence="11">
    <location>
        <begin position="7"/>
        <end position="138"/>
    </location>
</feature>
<evidence type="ECO:0000313" key="12">
    <source>
        <dbReference type="EMBL" id="OAB88850.1"/>
    </source>
</evidence>
<keyword evidence="4" id="KW-0328">Glycosyltransferase</keyword>
<evidence type="ECO:0000313" key="13">
    <source>
        <dbReference type="Proteomes" id="UP000076976"/>
    </source>
</evidence>
<dbReference type="Pfam" id="PF00535">
    <property type="entry name" value="Glycos_transf_2"/>
    <property type="match status" value="1"/>
</dbReference>
<dbReference type="RefSeq" id="WP_083968347.1">
    <property type="nucleotide sequence ID" value="NZ_LQZG01000001.1"/>
</dbReference>
<keyword evidence="13" id="KW-1185">Reference proteome</keyword>
<evidence type="ECO:0000256" key="4">
    <source>
        <dbReference type="ARBA" id="ARBA00022676"/>
    </source>
</evidence>
<dbReference type="InterPro" id="IPR001173">
    <property type="entry name" value="Glyco_trans_2-like"/>
</dbReference>
<evidence type="ECO:0000256" key="8">
    <source>
        <dbReference type="ARBA" id="ARBA00040894"/>
    </source>
</evidence>
<comment type="caution">
    <text evidence="12">The sequence shown here is derived from an EMBL/GenBank/DDBJ whole genome shotgun (WGS) entry which is preliminary data.</text>
</comment>
<comment type="cofactor">
    <cofactor evidence="1">
        <name>Mn(2+)</name>
        <dbReference type="ChEBI" id="CHEBI:29035"/>
    </cofactor>
</comment>
<evidence type="ECO:0000256" key="7">
    <source>
        <dbReference type="ARBA" id="ARBA00039022"/>
    </source>
</evidence>
<organism evidence="12 13">
    <name type="scientific">Janibacter melonis</name>
    <dbReference type="NCBI Taxonomy" id="262209"/>
    <lineage>
        <taxon>Bacteria</taxon>
        <taxon>Bacillati</taxon>
        <taxon>Actinomycetota</taxon>
        <taxon>Actinomycetes</taxon>
        <taxon>Micrococcales</taxon>
        <taxon>Intrasporangiaceae</taxon>
        <taxon>Janibacter</taxon>
    </lineage>
</organism>
<accession>A0A176QGP7</accession>
<keyword evidence="5 12" id="KW-0808">Transferase</keyword>
<evidence type="ECO:0000256" key="1">
    <source>
        <dbReference type="ARBA" id="ARBA00001936"/>
    </source>
</evidence>
<dbReference type="GO" id="GO:0016757">
    <property type="term" value="F:glycosyltransferase activity"/>
    <property type="evidence" value="ECO:0007669"/>
    <property type="project" value="UniProtKB-KW"/>
</dbReference>
<comment type="catalytic activity">
    <reaction evidence="9">
        <text>(2R)-3-phosphoglycerate + UDP-alpha-D-glucose = (2R)-2-O-(alpha-D-glucopyranosyl)-3-phospho-glycerate + UDP + H(+)</text>
        <dbReference type="Rhea" id="RHEA:31319"/>
        <dbReference type="ChEBI" id="CHEBI:15378"/>
        <dbReference type="ChEBI" id="CHEBI:58223"/>
        <dbReference type="ChEBI" id="CHEBI:58272"/>
        <dbReference type="ChEBI" id="CHEBI:58885"/>
        <dbReference type="ChEBI" id="CHEBI:62600"/>
        <dbReference type="EC" id="2.4.1.266"/>
    </reaction>
    <physiologicalReaction direction="left-to-right" evidence="9">
        <dbReference type="Rhea" id="RHEA:31320"/>
    </physiologicalReaction>
</comment>
<name>A0A176QGP7_9MICO</name>
<evidence type="ECO:0000256" key="9">
    <source>
        <dbReference type="ARBA" id="ARBA00048689"/>
    </source>
</evidence>
<gene>
    <name evidence="12" type="ORF">AWH69_03500</name>
</gene>
<evidence type="ECO:0000256" key="5">
    <source>
        <dbReference type="ARBA" id="ARBA00022679"/>
    </source>
</evidence>
<dbReference type="InterPro" id="IPR029044">
    <property type="entry name" value="Nucleotide-diphossugar_trans"/>
</dbReference>
<evidence type="ECO:0000259" key="11">
    <source>
        <dbReference type="Pfam" id="PF00535"/>
    </source>
</evidence>
<evidence type="ECO:0000256" key="3">
    <source>
        <dbReference type="ARBA" id="ARBA00006739"/>
    </source>
</evidence>
<dbReference type="SUPFAM" id="SSF53448">
    <property type="entry name" value="Nucleotide-diphospho-sugar transferases"/>
    <property type="match status" value="1"/>
</dbReference>
<dbReference type="Proteomes" id="UP000076976">
    <property type="component" value="Unassembled WGS sequence"/>
</dbReference>
<reference evidence="12 13" key="1">
    <citation type="submission" date="2016-01" db="EMBL/GenBank/DDBJ databases">
        <title>Janibacter melonis strain CD11_4 genome sequencing and assembly.</title>
        <authorList>
            <person name="Nair G.R."/>
            <person name="Kaur G."/>
            <person name="Chander A.M."/>
            <person name="Mayilraj S."/>
        </authorList>
    </citation>
    <scope>NUCLEOTIDE SEQUENCE [LARGE SCALE GENOMIC DNA]</scope>
    <source>
        <strain evidence="12 13">CD11-4</strain>
    </source>
</reference>
<dbReference type="InterPro" id="IPR050256">
    <property type="entry name" value="Glycosyltransferase_2"/>
</dbReference>
<dbReference type="EC" id="2.4.1.266" evidence="7"/>
<comment type="cofactor">
    <cofactor evidence="2">
        <name>Mg(2+)</name>
        <dbReference type="ChEBI" id="CHEBI:18420"/>
    </cofactor>
</comment>
<evidence type="ECO:0000256" key="6">
    <source>
        <dbReference type="ARBA" id="ARBA00022842"/>
    </source>
</evidence>